<dbReference type="Proteomes" id="UP000294597">
    <property type="component" value="Unassembled WGS sequence"/>
</dbReference>
<feature type="domain" description="Fucosyltransferase C-terminal" evidence="4">
    <location>
        <begin position="118"/>
        <end position="244"/>
    </location>
</feature>
<gene>
    <name evidence="6" type="ORF">E0F98_07950</name>
</gene>
<dbReference type="InterPro" id="IPR001503">
    <property type="entry name" value="Glyco_trans_10"/>
</dbReference>
<dbReference type="EMBL" id="SMFO01000004">
    <property type="protein sequence ID" value="TDE04572.1"/>
    <property type="molecule type" value="Genomic_DNA"/>
</dbReference>
<dbReference type="RefSeq" id="WP_132110225.1">
    <property type="nucleotide sequence ID" value="NZ_SMFO01000004.1"/>
</dbReference>
<dbReference type="PANTHER" id="PTHR11929">
    <property type="entry name" value="ALPHA- 1,3 -FUCOSYLTRANSFERASE"/>
    <property type="match status" value="1"/>
</dbReference>
<dbReference type="GO" id="GO:0016020">
    <property type="term" value="C:membrane"/>
    <property type="evidence" value="ECO:0007669"/>
    <property type="project" value="InterPro"/>
</dbReference>
<dbReference type="Pfam" id="PF18025">
    <property type="entry name" value="FucT_N"/>
    <property type="match status" value="1"/>
</dbReference>
<organism evidence="6 7">
    <name type="scientific">Flavobacterium hiemivividum</name>
    <dbReference type="NCBI Taxonomy" id="2541734"/>
    <lineage>
        <taxon>Bacteria</taxon>
        <taxon>Pseudomonadati</taxon>
        <taxon>Bacteroidota</taxon>
        <taxon>Flavobacteriia</taxon>
        <taxon>Flavobacteriales</taxon>
        <taxon>Flavobacteriaceae</taxon>
        <taxon>Flavobacterium</taxon>
    </lineage>
</organism>
<sequence length="311" mass="37216">MKEIKIDFVDFWPGFDKTNNYFYNILIEKYKVIIDDKPDFLFYSCYGKDYLNYKCIRIFYSAENLRPDFSACDFAFSFDYNNRNNHFRLPLYSLYVEKRNMQETIESVLTRVEAEKKWRAKTKFCCMLVSNPKATKRLKFFKNLSKVKQVDSGGTVLNNVGGPVYDKLDFIKDYKFVIAFENSQYDGYTTEKLIEPIFKDCIPIYWGNKLVEVDFNPNRILNYSQFKSEKELIDRIVEIDQNDELAIQMLMQPVFSLDRVSYEEERQQVLAVLNQIFESVGKPIAQQPWKYIHLLKEYYIINKKRVLRRLN</sequence>
<protein>
    <submittedName>
        <fullName evidence="6">Glycosyltransferase</fullName>
    </submittedName>
</protein>
<dbReference type="PANTHER" id="PTHR11929:SF194">
    <property type="entry name" value="ALPHA-(1,3)-FUCOSYLTRANSFERASE 10"/>
    <property type="match status" value="1"/>
</dbReference>
<name>A0A4R5CV33_9FLAO</name>
<comment type="similarity">
    <text evidence="1">Belongs to the glycosyltransferase 10 family.</text>
</comment>
<dbReference type="GO" id="GO:0008417">
    <property type="term" value="F:fucosyltransferase activity"/>
    <property type="evidence" value="ECO:0007669"/>
    <property type="project" value="InterPro"/>
</dbReference>
<dbReference type="InterPro" id="IPR038577">
    <property type="entry name" value="GT10-like_C_sf"/>
</dbReference>
<proteinExistence type="inferred from homology"/>
<feature type="domain" description="Alpha-(1,3)-fucosyltransferase FucT N-terminal" evidence="5">
    <location>
        <begin position="6"/>
        <end position="95"/>
    </location>
</feature>
<evidence type="ECO:0000259" key="5">
    <source>
        <dbReference type="Pfam" id="PF18025"/>
    </source>
</evidence>
<keyword evidence="2" id="KW-0328">Glycosyltransferase</keyword>
<dbReference type="SUPFAM" id="SSF53756">
    <property type="entry name" value="UDP-Glycosyltransferase/glycogen phosphorylase"/>
    <property type="match status" value="1"/>
</dbReference>
<dbReference type="AlphaFoldDB" id="A0A4R5CV33"/>
<evidence type="ECO:0000256" key="3">
    <source>
        <dbReference type="ARBA" id="ARBA00022679"/>
    </source>
</evidence>
<evidence type="ECO:0000259" key="4">
    <source>
        <dbReference type="Pfam" id="PF00852"/>
    </source>
</evidence>
<dbReference type="Pfam" id="PF00852">
    <property type="entry name" value="Glyco_transf_10"/>
    <property type="match status" value="1"/>
</dbReference>
<evidence type="ECO:0000313" key="6">
    <source>
        <dbReference type="EMBL" id="TDE04572.1"/>
    </source>
</evidence>
<dbReference type="InterPro" id="IPR055270">
    <property type="entry name" value="Glyco_tran_10_C"/>
</dbReference>
<keyword evidence="3 6" id="KW-0808">Transferase</keyword>
<evidence type="ECO:0000256" key="1">
    <source>
        <dbReference type="ARBA" id="ARBA00008919"/>
    </source>
</evidence>
<dbReference type="Gene3D" id="3.40.50.11660">
    <property type="entry name" value="Glycosyl transferase family 10, C-terminal domain"/>
    <property type="match status" value="1"/>
</dbReference>
<keyword evidence="7" id="KW-1185">Reference proteome</keyword>
<comment type="caution">
    <text evidence="6">The sequence shown here is derived from an EMBL/GenBank/DDBJ whole genome shotgun (WGS) entry which is preliminary data.</text>
</comment>
<reference evidence="6 7" key="1">
    <citation type="submission" date="2019-03" db="EMBL/GenBank/DDBJ databases">
        <title>Flavobacterium TSA-D2 sp. nov., isolated from arctic soil.</title>
        <authorList>
            <person name="Chaudhary D.K."/>
        </authorList>
    </citation>
    <scope>NUCLEOTIDE SEQUENCE [LARGE SCALE GENOMIC DNA]</scope>
    <source>
        <strain evidence="6 7">TSA-D2</strain>
    </source>
</reference>
<accession>A0A4R5CV33</accession>
<evidence type="ECO:0000313" key="7">
    <source>
        <dbReference type="Proteomes" id="UP000294597"/>
    </source>
</evidence>
<evidence type="ECO:0000256" key="2">
    <source>
        <dbReference type="ARBA" id="ARBA00022676"/>
    </source>
</evidence>
<dbReference type="InterPro" id="IPR041058">
    <property type="entry name" value="FucT_N"/>
</dbReference>